<organism evidence="2 3">
    <name type="scientific">Prorocentrum cordatum</name>
    <dbReference type="NCBI Taxonomy" id="2364126"/>
    <lineage>
        <taxon>Eukaryota</taxon>
        <taxon>Sar</taxon>
        <taxon>Alveolata</taxon>
        <taxon>Dinophyceae</taxon>
        <taxon>Prorocentrales</taxon>
        <taxon>Prorocentraceae</taxon>
        <taxon>Prorocentrum</taxon>
    </lineage>
</organism>
<dbReference type="EMBL" id="CAUYUJ010019059">
    <property type="protein sequence ID" value="CAK0888341.1"/>
    <property type="molecule type" value="Genomic_DNA"/>
</dbReference>
<protein>
    <submittedName>
        <fullName evidence="2">Uncharacterized protein</fullName>
    </submittedName>
</protein>
<feature type="region of interest" description="Disordered" evidence="1">
    <location>
        <begin position="405"/>
        <end position="474"/>
    </location>
</feature>
<keyword evidence="3" id="KW-1185">Reference proteome</keyword>
<evidence type="ECO:0000256" key="1">
    <source>
        <dbReference type="SAM" id="MobiDB-lite"/>
    </source>
</evidence>
<evidence type="ECO:0000313" key="3">
    <source>
        <dbReference type="Proteomes" id="UP001189429"/>
    </source>
</evidence>
<proteinExistence type="predicted"/>
<feature type="non-terminal residue" evidence="2">
    <location>
        <position position="1"/>
    </location>
</feature>
<name>A0ABN9WNV1_9DINO</name>
<dbReference type="Proteomes" id="UP001189429">
    <property type="component" value="Unassembled WGS sequence"/>
</dbReference>
<feature type="non-terminal residue" evidence="2">
    <location>
        <position position="474"/>
    </location>
</feature>
<sequence>PYPFSPAYSYKETGGAKPQLRGTVFRGIEQDGYVKIVALRGDKAAAEWRKWGFMPPLPPAVTRTCWKCGSRMDKKSFQGVKSVFRCSRTSCRKWHNGETAFAPLHGAKVMTHEQYLRISYCFSLQCRVDQTEFLTGASEDMVSRVFACHRDVFAWFMEELGRGMCFNAAEVDMDASKTHVRRRLRGKESDLNIHSGRIWFFKERSTGRRKAGDAFPPEPLADIEGAVLSSLRSGAIACADGGLAIKSAVAKAGVPLATALHGRRPNGQFCRLQLLDKNSVSPALAQVLTGMGTMSGPSASIRVTGGNQAAEGARGNSRSGMQGRAVHRGQAAKHSSAHGMCSLFLSHNPGMAKLGAAHAHFIRSHMNDVTPSSFFGRSGWSGSKGAIGVLAASPAAVAKARAGQKPSAGAAGQEDVAEGARGHDAVARRCGGAPPGQEDAPGRCSQEEARRGRRRQRRQEGSEEHLGLAVRLPV</sequence>
<accession>A0ABN9WNV1</accession>
<evidence type="ECO:0000313" key="2">
    <source>
        <dbReference type="EMBL" id="CAK0888341.1"/>
    </source>
</evidence>
<feature type="compositionally biased region" description="Basic and acidic residues" evidence="1">
    <location>
        <begin position="418"/>
        <end position="427"/>
    </location>
</feature>
<gene>
    <name evidence="2" type="ORF">PCOR1329_LOCUS69152</name>
</gene>
<comment type="caution">
    <text evidence="2">The sequence shown here is derived from an EMBL/GenBank/DDBJ whole genome shotgun (WGS) entry which is preliminary data.</text>
</comment>
<reference evidence="2" key="1">
    <citation type="submission" date="2023-10" db="EMBL/GenBank/DDBJ databases">
        <authorList>
            <person name="Chen Y."/>
            <person name="Shah S."/>
            <person name="Dougan E. K."/>
            <person name="Thang M."/>
            <person name="Chan C."/>
        </authorList>
    </citation>
    <scope>NUCLEOTIDE SEQUENCE [LARGE SCALE GENOMIC DNA]</scope>
</reference>